<name>A0A2G9RQA2_AQUCT</name>
<dbReference type="SUPFAM" id="SSF47923">
    <property type="entry name" value="Ypt/Rab-GAP domain of gyp1p"/>
    <property type="match status" value="1"/>
</dbReference>
<dbReference type="PANTHER" id="PTHR47219">
    <property type="entry name" value="RAB GTPASE-ACTIVATING PROTEIN 1-LIKE"/>
    <property type="match status" value="1"/>
</dbReference>
<dbReference type="GO" id="GO:0005096">
    <property type="term" value="F:GTPase activator activity"/>
    <property type="evidence" value="ECO:0007669"/>
    <property type="project" value="TreeGrafter"/>
</dbReference>
<evidence type="ECO:0008006" key="3">
    <source>
        <dbReference type="Google" id="ProtNLM"/>
    </source>
</evidence>
<proteinExistence type="predicted"/>
<evidence type="ECO:0000313" key="2">
    <source>
        <dbReference type="Proteomes" id="UP000228934"/>
    </source>
</evidence>
<accession>A0A2G9RQA2</accession>
<dbReference type="Proteomes" id="UP000228934">
    <property type="component" value="Unassembled WGS sequence"/>
</dbReference>
<dbReference type="InterPro" id="IPR050302">
    <property type="entry name" value="Rab_GAP_TBC_domain"/>
</dbReference>
<gene>
    <name evidence="1" type="ORF">AB205_0001470</name>
</gene>
<keyword evidence="2" id="KW-1185">Reference proteome</keyword>
<protein>
    <recommendedName>
        <fullName evidence="3">Rab-GAP TBC domain-containing protein</fullName>
    </recommendedName>
</protein>
<dbReference type="PANTHER" id="PTHR47219:SF17">
    <property type="entry name" value="TBC1 DOMAIN FAMILY MEMBER 10B"/>
    <property type="match status" value="1"/>
</dbReference>
<sequence>MFNHWDKWLMRRFQKVKLRYRKGIPSSLRARAWQYHSNSHHLLNKNPGKFEELERHPGDPKWLDVIEKDLHQQFPFHEIRSCVASAHAGVGGQAAELSRHV</sequence>
<dbReference type="OrthoDB" id="159449at2759"/>
<dbReference type="EMBL" id="KV932658">
    <property type="protein sequence ID" value="PIO30082.1"/>
    <property type="molecule type" value="Genomic_DNA"/>
</dbReference>
<reference evidence="2" key="1">
    <citation type="journal article" date="2017" name="Nat. Commun.">
        <title>The North American bullfrog draft genome provides insight into hormonal regulation of long noncoding RNA.</title>
        <authorList>
            <person name="Hammond S.A."/>
            <person name="Warren R.L."/>
            <person name="Vandervalk B.P."/>
            <person name="Kucuk E."/>
            <person name="Khan H."/>
            <person name="Gibb E.A."/>
            <person name="Pandoh P."/>
            <person name="Kirk H."/>
            <person name="Zhao Y."/>
            <person name="Jones M."/>
            <person name="Mungall A.J."/>
            <person name="Coope R."/>
            <person name="Pleasance S."/>
            <person name="Moore R.A."/>
            <person name="Holt R.A."/>
            <person name="Round J.M."/>
            <person name="Ohora S."/>
            <person name="Walle B.V."/>
            <person name="Veldhoen N."/>
            <person name="Helbing C.C."/>
            <person name="Birol I."/>
        </authorList>
    </citation>
    <scope>NUCLEOTIDE SEQUENCE [LARGE SCALE GENOMIC DNA]</scope>
</reference>
<dbReference type="AlphaFoldDB" id="A0A2G9RQA2"/>
<evidence type="ECO:0000313" key="1">
    <source>
        <dbReference type="EMBL" id="PIO30082.1"/>
    </source>
</evidence>
<dbReference type="InterPro" id="IPR035969">
    <property type="entry name" value="Rab-GAP_TBC_sf"/>
</dbReference>
<dbReference type="GO" id="GO:0031267">
    <property type="term" value="F:small GTPase binding"/>
    <property type="evidence" value="ECO:0007669"/>
    <property type="project" value="TreeGrafter"/>
</dbReference>
<dbReference type="Gene3D" id="1.10.10.750">
    <property type="entry name" value="Ypt/Rab-GAP domain of gyp1p, domain 1"/>
    <property type="match status" value="1"/>
</dbReference>
<dbReference type="FunFam" id="1.10.10.750:FF:000001">
    <property type="entry name" value="TBC1 domain family member 10A"/>
    <property type="match status" value="1"/>
</dbReference>
<organism evidence="1 2">
    <name type="scientific">Aquarana catesbeiana</name>
    <name type="common">American bullfrog</name>
    <name type="synonym">Rana catesbeiana</name>
    <dbReference type="NCBI Taxonomy" id="8400"/>
    <lineage>
        <taxon>Eukaryota</taxon>
        <taxon>Metazoa</taxon>
        <taxon>Chordata</taxon>
        <taxon>Craniata</taxon>
        <taxon>Vertebrata</taxon>
        <taxon>Euteleostomi</taxon>
        <taxon>Amphibia</taxon>
        <taxon>Batrachia</taxon>
        <taxon>Anura</taxon>
        <taxon>Neobatrachia</taxon>
        <taxon>Ranoidea</taxon>
        <taxon>Ranidae</taxon>
        <taxon>Aquarana</taxon>
    </lineage>
</organism>